<dbReference type="CDD" id="cd09030">
    <property type="entry name" value="DUF1425"/>
    <property type="match status" value="1"/>
</dbReference>
<dbReference type="InterPro" id="IPR038483">
    <property type="entry name" value="YcfL-like_sf"/>
</dbReference>
<keyword evidence="1" id="KW-0732">Signal</keyword>
<dbReference type="Pfam" id="PF07233">
    <property type="entry name" value="DUF1425"/>
    <property type="match status" value="1"/>
</dbReference>
<reference evidence="2" key="2">
    <citation type="submission" date="2020-09" db="EMBL/GenBank/DDBJ databases">
        <authorList>
            <person name="Sun Q."/>
            <person name="Kim S."/>
        </authorList>
    </citation>
    <scope>NUCLEOTIDE SEQUENCE</scope>
    <source>
        <strain evidence="2">KCTC 32182</strain>
    </source>
</reference>
<evidence type="ECO:0000313" key="2">
    <source>
        <dbReference type="EMBL" id="GGY25341.1"/>
    </source>
</evidence>
<proteinExistence type="predicted"/>
<comment type="caution">
    <text evidence="2">The sequence shown here is derived from an EMBL/GenBank/DDBJ whole genome shotgun (WGS) entry which is preliminary data.</text>
</comment>
<name>A0A918UAW7_9NEIS</name>
<dbReference type="EMBL" id="BMYX01000021">
    <property type="protein sequence ID" value="GGY25341.1"/>
    <property type="molecule type" value="Genomic_DNA"/>
</dbReference>
<dbReference type="Gene3D" id="2.60.40.3230">
    <property type="match status" value="1"/>
</dbReference>
<dbReference type="Proteomes" id="UP000645257">
    <property type="component" value="Unassembled WGS sequence"/>
</dbReference>
<sequence>MFSRTIGRALLAASLVLGAGQAAADGLESKVEQLGTMDKIKVESIRAVKRNDFLNLQAEIANDSTSDQSLFYRFKWLDASGFQTGGEEGWKQLVIHGKQRAMIQAIAPTMQAADFRIELQSPNNTVNPFK</sequence>
<dbReference type="AlphaFoldDB" id="A0A918UAW7"/>
<dbReference type="RefSeq" id="WP_189536019.1">
    <property type="nucleotide sequence ID" value="NZ_BMYX01000021.1"/>
</dbReference>
<organism evidence="2 3">
    <name type="scientific">Paludibacterium paludis</name>
    <dbReference type="NCBI Taxonomy" id="1225769"/>
    <lineage>
        <taxon>Bacteria</taxon>
        <taxon>Pseudomonadati</taxon>
        <taxon>Pseudomonadota</taxon>
        <taxon>Betaproteobacteria</taxon>
        <taxon>Neisseriales</taxon>
        <taxon>Chromobacteriaceae</taxon>
        <taxon>Paludibacterium</taxon>
    </lineage>
</organism>
<feature type="signal peptide" evidence="1">
    <location>
        <begin position="1"/>
        <end position="24"/>
    </location>
</feature>
<protein>
    <recommendedName>
        <fullName evidence="4">DUF1425 domain-containing protein</fullName>
    </recommendedName>
</protein>
<reference evidence="2" key="1">
    <citation type="journal article" date="2014" name="Int. J. Syst. Evol. Microbiol.">
        <title>Complete genome sequence of Corynebacterium casei LMG S-19264T (=DSM 44701T), isolated from a smear-ripened cheese.</title>
        <authorList>
            <consortium name="US DOE Joint Genome Institute (JGI-PGF)"/>
            <person name="Walter F."/>
            <person name="Albersmeier A."/>
            <person name="Kalinowski J."/>
            <person name="Ruckert C."/>
        </authorList>
    </citation>
    <scope>NUCLEOTIDE SEQUENCE</scope>
    <source>
        <strain evidence="2">KCTC 32182</strain>
    </source>
</reference>
<evidence type="ECO:0000256" key="1">
    <source>
        <dbReference type="SAM" id="SignalP"/>
    </source>
</evidence>
<gene>
    <name evidence="2" type="ORF">GCM10011289_31160</name>
</gene>
<feature type="chain" id="PRO_5037320985" description="DUF1425 domain-containing protein" evidence="1">
    <location>
        <begin position="25"/>
        <end position="130"/>
    </location>
</feature>
<keyword evidence="3" id="KW-1185">Reference proteome</keyword>
<dbReference type="InterPro" id="IPR010824">
    <property type="entry name" value="DUF1425"/>
</dbReference>
<evidence type="ECO:0000313" key="3">
    <source>
        <dbReference type="Proteomes" id="UP000645257"/>
    </source>
</evidence>
<accession>A0A918UAW7</accession>
<evidence type="ECO:0008006" key="4">
    <source>
        <dbReference type="Google" id="ProtNLM"/>
    </source>
</evidence>